<comment type="caution">
    <text evidence="2">The sequence shown here is derived from an EMBL/GenBank/DDBJ whole genome shotgun (WGS) entry which is preliminary data.</text>
</comment>
<feature type="transmembrane region" description="Helical" evidence="1">
    <location>
        <begin position="72"/>
        <end position="90"/>
    </location>
</feature>
<dbReference type="EMBL" id="BAAAMN010000025">
    <property type="protein sequence ID" value="GAA2035309.1"/>
    <property type="molecule type" value="Genomic_DNA"/>
</dbReference>
<evidence type="ECO:0000256" key="1">
    <source>
        <dbReference type="SAM" id="Phobius"/>
    </source>
</evidence>
<keyword evidence="1" id="KW-0472">Membrane</keyword>
<keyword evidence="1" id="KW-1133">Transmembrane helix</keyword>
<sequence>MDNLSLASLVWLAGTVLFAVSLQQMRRANPDEKIPQFFGRPRNHPGEIYVYRAIALFLLLASSLAWAERLGFWSFLLVIAGATPAVILNVQHNRRVQAEQPKVNG</sequence>
<gene>
    <name evidence="2" type="ORF">GCM10009720_14820</name>
</gene>
<dbReference type="Proteomes" id="UP001501461">
    <property type="component" value="Unassembled WGS sequence"/>
</dbReference>
<proteinExistence type="predicted"/>
<feature type="transmembrane region" description="Helical" evidence="1">
    <location>
        <begin position="6"/>
        <end position="23"/>
    </location>
</feature>
<reference evidence="3" key="1">
    <citation type="journal article" date="2019" name="Int. J. Syst. Evol. Microbiol.">
        <title>The Global Catalogue of Microorganisms (GCM) 10K type strain sequencing project: providing services to taxonomists for standard genome sequencing and annotation.</title>
        <authorList>
            <consortium name="The Broad Institute Genomics Platform"/>
            <consortium name="The Broad Institute Genome Sequencing Center for Infectious Disease"/>
            <person name="Wu L."/>
            <person name="Ma J."/>
        </authorList>
    </citation>
    <scope>NUCLEOTIDE SEQUENCE [LARGE SCALE GENOMIC DNA]</scope>
    <source>
        <strain evidence="3">JCM 13595</strain>
    </source>
</reference>
<name>A0ABP5G0C9_9MICC</name>
<organism evidence="2 3">
    <name type="scientific">Yaniella flava</name>
    <dbReference type="NCBI Taxonomy" id="287930"/>
    <lineage>
        <taxon>Bacteria</taxon>
        <taxon>Bacillati</taxon>
        <taxon>Actinomycetota</taxon>
        <taxon>Actinomycetes</taxon>
        <taxon>Micrococcales</taxon>
        <taxon>Micrococcaceae</taxon>
        <taxon>Yaniella</taxon>
    </lineage>
</organism>
<dbReference type="RefSeq" id="WP_343957104.1">
    <property type="nucleotide sequence ID" value="NZ_BAAAMN010000025.1"/>
</dbReference>
<keyword evidence="3" id="KW-1185">Reference proteome</keyword>
<evidence type="ECO:0000313" key="2">
    <source>
        <dbReference type="EMBL" id="GAA2035309.1"/>
    </source>
</evidence>
<feature type="transmembrane region" description="Helical" evidence="1">
    <location>
        <begin position="49"/>
        <end position="66"/>
    </location>
</feature>
<evidence type="ECO:0000313" key="3">
    <source>
        <dbReference type="Proteomes" id="UP001501461"/>
    </source>
</evidence>
<keyword evidence="1" id="KW-0812">Transmembrane</keyword>
<accession>A0ABP5G0C9</accession>
<protein>
    <submittedName>
        <fullName evidence="2">Uncharacterized protein</fullName>
    </submittedName>
</protein>